<dbReference type="GO" id="GO:0005737">
    <property type="term" value="C:cytoplasm"/>
    <property type="evidence" value="ECO:0007669"/>
    <property type="project" value="TreeGrafter"/>
</dbReference>
<feature type="domain" description="Peptide methionine sulphoxide reductase MsrA" evidence="5">
    <location>
        <begin position="5"/>
        <end position="155"/>
    </location>
</feature>
<dbReference type="Pfam" id="PF01625">
    <property type="entry name" value="PMSR"/>
    <property type="match status" value="1"/>
</dbReference>
<comment type="catalytic activity">
    <reaction evidence="2 4">
        <text>L-methionyl-[protein] + [thioredoxin]-disulfide + H2O = L-methionyl-(S)-S-oxide-[protein] + [thioredoxin]-dithiol</text>
        <dbReference type="Rhea" id="RHEA:14217"/>
        <dbReference type="Rhea" id="RHEA-COMP:10698"/>
        <dbReference type="Rhea" id="RHEA-COMP:10700"/>
        <dbReference type="Rhea" id="RHEA-COMP:12313"/>
        <dbReference type="Rhea" id="RHEA-COMP:12315"/>
        <dbReference type="ChEBI" id="CHEBI:15377"/>
        <dbReference type="ChEBI" id="CHEBI:16044"/>
        <dbReference type="ChEBI" id="CHEBI:29950"/>
        <dbReference type="ChEBI" id="CHEBI:44120"/>
        <dbReference type="ChEBI" id="CHEBI:50058"/>
        <dbReference type="EC" id="1.8.4.11"/>
    </reaction>
</comment>
<protein>
    <recommendedName>
        <fullName evidence="4">Peptide methionine sulfoxide reductase MsrA</fullName>
        <shortName evidence="4">Protein-methionine-S-oxide reductase</shortName>
        <ecNumber evidence="4">1.8.4.11</ecNumber>
    </recommendedName>
    <alternativeName>
        <fullName evidence="4">Peptide-methionine (S)-S-oxide reductase</fullName>
        <shortName evidence="4">Peptide Met(O) reductase</shortName>
    </alternativeName>
</protein>
<evidence type="ECO:0000256" key="3">
    <source>
        <dbReference type="ARBA" id="ARBA00048782"/>
    </source>
</evidence>
<reference evidence="6" key="1">
    <citation type="submission" date="2019-03" db="EMBL/GenBank/DDBJ databases">
        <title>Draft Sequence and Annotation of the Mycoplasma phocicerebrale Strain 1049T Genome.</title>
        <authorList>
            <person name="Frasca S.Jr."/>
            <person name="Kutish G.F."/>
            <person name="Castellanos Gell J."/>
            <person name="Michaels D.L."/>
            <person name="Brown D.R."/>
        </authorList>
    </citation>
    <scope>NUCLEOTIDE SEQUENCE</scope>
    <source>
        <strain evidence="6">1049</strain>
    </source>
</reference>
<sequence length="159" mass="18128">MNKKTIYIAGGCFWGTEAFFKKINGVLDTTVGYANSIIKNPNYEQVKTGNTNAVETVKIIYNADILSLQEIITKLFSVIDPTALNYQGGDYGTQYRNGIYYENLADEAQIKKLLNKLSKCYSKPLATELKQIQNFYEAEEYHQDYLDKHPNGYCHIKLS</sequence>
<dbReference type="EMBL" id="CP033058">
    <property type="protein sequence ID" value="AZZ65561.1"/>
    <property type="molecule type" value="Genomic_DNA"/>
</dbReference>
<dbReference type="EC" id="1.8.4.11" evidence="4"/>
<keyword evidence="1 4" id="KW-0560">Oxidoreductase</keyword>
<dbReference type="InterPro" id="IPR050162">
    <property type="entry name" value="MsrA_MetSO_reductase"/>
</dbReference>
<gene>
    <name evidence="4" type="primary">msrA</name>
    <name evidence="6" type="ORF">DMC14_002065</name>
</gene>
<comment type="similarity">
    <text evidence="4">Belongs to the MsrA Met sulfoxide reductase family.</text>
</comment>
<dbReference type="OrthoDB" id="4174719at2"/>
<dbReference type="KEGG" id="mphc:DMC14_002065"/>
<dbReference type="RefSeq" id="WP_116171609.1">
    <property type="nucleotide sequence ID" value="NZ_CP033058.2"/>
</dbReference>
<organism evidence="6 7">
    <name type="scientific">Metamycoplasma phocicerebrale</name>
    <dbReference type="NCBI Taxonomy" id="142649"/>
    <lineage>
        <taxon>Bacteria</taxon>
        <taxon>Bacillati</taxon>
        <taxon>Mycoplasmatota</taxon>
        <taxon>Mycoplasmoidales</taxon>
        <taxon>Metamycoplasmataceae</taxon>
        <taxon>Metamycoplasma</taxon>
    </lineage>
</organism>
<dbReference type="InterPro" id="IPR036509">
    <property type="entry name" value="Met_Sox_Rdtase_MsrA_sf"/>
</dbReference>
<evidence type="ECO:0000313" key="6">
    <source>
        <dbReference type="EMBL" id="AZZ65561.1"/>
    </source>
</evidence>
<evidence type="ECO:0000256" key="4">
    <source>
        <dbReference type="HAMAP-Rule" id="MF_01401"/>
    </source>
</evidence>
<proteinExistence type="inferred from homology"/>
<evidence type="ECO:0000313" key="7">
    <source>
        <dbReference type="Proteomes" id="UP000256585"/>
    </source>
</evidence>
<accession>A0A3T0TTX7</accession>
<dbReference type="Proteomes" id="UP000256585">
    <property type="component" value="Chromosome"/>
</dbReference>
<dbReference type="HAMAP" id="MF_01401">
    <property type="entry name" value="MsrA"/>
    <property type="match status" value="1"/>
</dbReference>
<dbReference type="GO" id="GO:0033744">
    <property type="term" value="F:L-methionine:thioredoxin-disulfide S-oxidoreductase activity"/>
    <property type="evidence" value="ECO:0007669"/>
    <property type="project" value="RHEA"/>
</dbReference>
<dbReference type="Gene3D" id="3.30.1060.10">
    <property type="entry name" value="Peptide methionine sulphoxide reductase MsrA"/>
    <property type="match status" value="1"/>
</dbReference>
<dbReference type="GO" id="GO:0008113">
    <property type="term" value="F:peptide-methionine (S)-S-oxide reductase activity"/>
    <property type="evidence" value="ECO:0007669"/>
    <property type="project" value="UniProtKB-UniRule"/>
</dbReference>
<evidence type="ECO:0000259" key="5">
    <source>
        <dbReference type="Pfam" id="PF01625"/>
    </source>
</evidence>
<dbReference type="PANTHER" id="PTHR42799">
    <property type="entry name" value="MITOCHONDRIAL PEPTIDE METHIONINE SULFOXIDE REDUCTASE"/>
    <property type="match status" value="1"/>
</dbReference>
<evidence type="ECO:0000256" key="1">
    <source>
        <dbReference type="ARBA" id="ARBA00023002"/>
    </source>
</evidence>
<keyword evidence="7" id="KW-1185">Reference proteome</keyword>
<dbReference type="NCBIfam" id="TIGR00401">
    <property type="entry name" value="msrA"/>
    <property type="match status" value="1"/>
</dbReference>
<dbReference type="SUPFAM" id="SSF55068">
    <property type="entry name" value="Peptide methionine sulfoxide reductase"/>
    <property type="match status" value="1"/>
</dbReference>
<name>A0A3T0TTX7_9BACT</name>
<dbReference type="PANTHER" id="PTHR42799:SF2">
    <property type="entry name" value="MITOCHONDRIAL PEPTIDE METHIONINE SULFOXIDE REDUCTASE"/>
    <property type="match status" value="1"/>
</dbReference>
<dbReference type="AlphaFoldDB" id="A0A3T0TTX7"/>
<comment type="catalytic activity">
    <reaction evidence="3 4">
        <text>[thioredoxin]-disulfide + L-methionine + H2O = L-methionine (S)-S-oxide + [thioredoxin]-dithiol</text>
        <dbReference type="Rhea" id="RHEA:19993"/>
        <dbReference type="Rhea" id="RHEA-COMP:10698"/>
        <dbReference type="Rhea" id="RHEA-COMP:10700"/>
        <dbReference type="ChEBI" id="CHEBI:15377"/>
        <dbReference type="ChEBI" id="CHEBI:29950"/>
        <dbReference type="ChEBI" id="CHEBI:50058"/>
        <dbReference type="ChEBI" id="CHEBI:57844"/>
        <dbReference type="ChEBI" id="CHEBI:58772"/>
        <dbReference type="EC" id="1.8.4.11"/>
    </reaction>
</comment>
<dbReference type="GO" id="GO:0034599">
    <property type="term" value="P:cellular response to oxidative stress"/>
    <property type="evidence" value="ECO:0007669"/>
    <property type="project" value="TreeGrafter"/>
</dbReference>
<evidence type="ECO:0000256" key="2">
    <source>
        <dbReference type="ARBA" id="ARBA00047806"/>
    </source>
</evidence>
<feature type="active site" evidence="4">
    <location>
        <position position="12"/>
    </location>
</feature>
<comment type="function">
    <text evidence="4">Has an important function as a repair enzyme for proteins that have been inactivated by oxidation. Catalyzes the reversible oxidation-reduction of methionine sulfoxide in proteins to methionine.</text>
</comment>
<dbReference type="InterPro" id="IPR002569">
    <property type="entry name" value="Met_Sox_Rdtase_MsrA_dom"/>
</dbReference>